<dbReference type="Pfam" id="PF06580">
    <property type="entry name" value="His_kinase"/>
    <property type="match status" value="1"/>
</dbReference>
<accession>A0ABT4GI01</accession>
<evidence type="ECO:0000256" key="3">
    <source>
        <dbReference type="ARBA" id="ARBA00022553"/>
    </source>
</evidence>
<name>A0ABT4GI01_9BACL</name>
<organism evidence="9 10">
    <name type="scientific">Paenibacillus alginolyticus</name>
    <dbReference type="NCBI Taxonomy" id="59839"/>
    <lineage>
        <taxon>Bacteria</taxon>
        <taxon>Bacillati</taxon>
        <taxon>Bacillota</taxon>
        <taxon>Bacilli</taxon>
        <taxon>Bacillales</taxon>
        <taxon>Paenibacillaceae</taxon>
        <taxon>Paenibacillus</taxon>
    </lineage>
</organism>
<gene>
    <name evidence="9" type="ORF">M5X19_23005</name>
</gene>
<dbReference type="PANTHER" id="PTHR34220:SF7">
    <property type="entry name" value="SENSOR HISTIDINE KINASE YPDA"/>
    <property type="match status" value="1"/>
</dbReference>
<comment type="caution">
    <text evidence="9">The sequence shown here is derived from an EMBL/GenBank/DDBJ whole genome shotgun (WGS) entry which is preliminary data.</text>
</comment>
<evidence type="ECO:0000256" key="2">
    <source>
        <dbReference type="ARBA" id="ARBA00022475"/>
    </source>
</evidence>
<dbReference type="InterPro" id="IPR010559">
    <property type="entry name" value="Sig_transdc_His_kin_internal"/>
</dbReference>
<evidence type="ECO:0000256" key="4">
    <source>
        <dbReference type="ARBA" id="ARBA00022679"/>
    </source>
</evidence>
<dbReference type="PANTHER" id="PTHR34220">
    <property type="entry name" value="SENSOR HISTIDINE KINASE YPDA"/>
    <property type="match status" value="1"/>
</dbReference>
<dbReference type="InterPro" id="IPR036890">
    <property type="entry name" value="HATPase_C_sf"/>
</dbReference>
<dbReference type="InterPro" id="IPR003594">
    <property type="entry name" value="HATPase_dom"/>
</dbReference>
<dbReference type="InterPro" id="IPR003660">
    <property type="entry name" value="HAMP_dom"/>
</dbReference>
<protein>
    <submittedName>
        <fullName evidence="9">Sensor histidine kinase</fullName>
    </submittedName>
</protein>
<evidence type="ECO:0000259" key="8">
    <source>
        <dbReference type="PROSITE" id="PS50885"/>
    </source>
</evidence>
<dbReference type="GO" id="GO:0016301">
    <property type="term" value="F:kinase activity"/>
    <property type="evidence" value="ECO:0007669"/>
    <property type="project" value="UniProtKB-KW"/>
</dbReference>
<evidence type="ECO:0000313" key="9">
    <source>
        <dbReference type="EMBL" id="MCY9695751.1"/>
    </source>
</evidence>
<dbReference type="InterPro" id="IPR050640">
    <property type="entry name" value="Bact_2-comp_sensor_kinase"/>
</dbReference>
<keyword evidence="10" id="KW-1185">Reference proteome</keyword>
<dbReference type="Gene3D" id="6.10.340.10">
    <property type="match status" value="1"/>
</dbReference>
<sequence length="588" mass="66754">MIKWFGYSLRRKLSVIMLVTTLIPLLFLGTFAFTISSNITEEKAQQAGLDTLAQMDAKFRFILKDVENMSLFLIGQSDVQAYMKKPDETRAQILGLMTNLVYSKDYISNITIYPKNSIASEPLATSTIYKTDLNQQIDIEQISDKMWTNLYHIETYLGDRQVFSFIRPLRSYNNYQTLGWLSITLDEQVLSRIWSEPQLAEGHGKVALLNSRNEIMSATDKSWLAGPVETLFPGVSAHIKTGTSGEWTFGKGNDKQNILYYREPSIGWTLIGVIPSELYSAQNRYILQLTGVAVVLAVLTNIVLTLFVIQRVTNPLRALTRLLTKVNPSEPLPQYPADSRDEIGRLAQSYNMLGTHIEALKTQLIHDETRKKEADMRALQAQINPHFLYNTLSSIHWIALLTEENRIAEMVGALSDFLRFSLNKGKEYCTVSQELAHIRNYVQVQAIRFPDEFEVDFTIDARLNDTYMLKLLLQPLVENAMIHGIQKKEAKGIISIYAEQKGSLMSFKIMDDGIGMSEDQLKTVRESLNPQKGLPASDASYGMRNVHERLLLHYGMESGLIIESKLNTGTCVSFSIPILEDFHENHDR</sequence>
<dbReference type="EMBL" id="JAMDMX010000079">
    <property type="protein sequence ID" value="MCY9695751.1"/>
    <property type="molecule type" value="Genomic_DNA"/>
</dbReference>
<dbReference type="Pfam" id="PF02518">
    <property type="entry name" value="HATPase_c"/>
    <property type="match status" value="1"/>
</dbReference>
<keyword evidence="7" id="KW-0812">Transmembrane</keyword>
<evidence type="ECO:0000256" key="1">
    <source>
        <dbReference type="ARBA" id="ARBA00004651"/>
    </source>
</evidence>
<keyword evidence="6 7" id="KW-0472">Membrane</keyword>
<feature type="domain" description="HAMP" evidence="8">
    <location>
        <begin position="310"/>
        <end position="362"/>
    </location>
</feature>
<keyword evidence="3" id="KW-0597">Phosphoprotein</keyword>
<reference evidence="9 10" key="1">
    <citation type="submission" date="2022-05" db="EMBL/GenBank/DDBJ databases">
        <title>Genome Sequencing of Bee-Associated Microbes.</title>
        <authorList>
            <person name="Dunlap C."/>
        </authorList>
    </citation>
    <scope>NUCLEOTIDE SEQUENCE [LARGE SCALE GENOMIC DNA]</scope>
    <source>
        <strain evidence="9 10">NRRL B-14421</strain>
    </source>
</reference>
<dbReference type="RefSeq" id="WP_029199212.1">
    <property type="nucleotide sequence ID" value="NZ_JAMDMW010000009.1"/>
</dbReference>
<dbReference type="SMART" id="SM00387">
    <property type="entry name" value="HATPase_c"/>
    <property type="match status" value="1"/>
</dbReference>
<keyword evidence="2" id="KW-1003">Cell membrane</keyword>
<evidence type="ECO:0000313" key="10">
    <source>
        <dbReference type="Proteomes" id="UP001527099"/>
    </source>
</evidence>
<dbReference type="PROSITE" id="PS50885">
    <property type="entry name" value="HAMP"/>
    <property type="match status" value="1"/>
</dbReference>
<evidence type="ECO:0000256" key="6">
    <source>
        <dbReference type="ARBA" id="ARBA00023136"/>
    </source>
</evidence>
<dbReference type="CDD" id="cd06225">
    <property type="entry name" value="HAMP"/>
    <property type="match status" value="1"/>
</dbReference>
<dbReference type="SUPFAM" id="SSF55874">
    <property type="entry name" value="ATPase domain of HSP90 chaperone/DNA topoisomerase II/histidine kinase"/>
    <property type="match status" value="1"/>
</dbReference>
<feature type="transmembrane region" description="Helical" evidence="7">
    <location>
        <begin position="285"/>
        <end position="309"/>
    </location>
</feature>
<evidence type="ECO:0000256" key="5">
    <source>
        <dbReference type="ARBA" id="ARBA00022777"/>
    </source>
</evidence>
<dbReference type="Proteomes" id="UP001527099">
    <property type="component" value="Unassembled WGS sequence"/>
</dbReference>
<evidence type="ECO:0000256" key="7">
    <source>
        <dbReference type="SAM" id="Phobius"/>
    </source>
</evidence>
<dbReference type="Gene3D" id="3.30.565.10">
    <property type="entry name" value="Histidine kinase-like ATPase, C-terminal domain"/>
    <property type="match status" value="1"/>
</dbReference>
<keyword evidence="5 9" id="KW-0418">Kinase</keyword>
<proteinExistence type="predicted"/>
<comment type="subcellular location">
    <subcellularLocation>
        <location evidence="1">Cell membrane</location>
        <topology evidence="1">Multi-pass membrane protein</topology>
    </subcellularLocation>
</comment>
<keyword evidence="4" id="KW-0808">Transferase</keyword>
<keyword evidence="7" id="KW-1133">Transmembrane helix</keyword>